<comment type="caution">
    <text evidence="3">The sequence shown here is derived from an EMBL/GenBank/DDBJ whole genome shotgun (WGS) entry which is preliminary data.</text>
</comment>
<feature type="region of interest" description="Disordered" evidence="2">
    <location>
        <begin position="1"/>
        <end position="43"/>
    </location>
</feature>
<feature type="compositionally biased region" description="Basic and acidic residues" evidence="2">
    <location>
        <begin position="25"/>
        <end position="40"/>
    </location>
</feature>
<dbReference type="PANTHER" id="PTHR11505">
    <property type="entry name" value="L1 TRANSPOSABLE ELEMENT-RELATED"/>
    <property type="match status" value="1"/>
</dbReference>
<dbReference type="Proteomes" id="UP000677803">
    <property type="component" value="Unassembled WGS sequence"/>
</dbReference>
<dbReference type="AlphaFoldDB" id="A0A8S4AR80"/>
<gene>
    <name evidence="3" type="ORF">MMEN_LOCUS5794</name>
</gene>
<dbReference type="Gene3D" id="3.30.70.1820">
    <property type="entry name" value="L1 transposable element, RRM domain"/>
    <property type="match status" value="1"/>
</dbReference>
<evidence type="ECO:0000313" key="4">
    <source>
        <dbReference type="Proteomes" id="UP000677803"/>
    </source>
</evidence>
<keyword evidence="4" id="KW-1185">Reference proteome</keyword>
<sequence length="265" mass="29339">MDKRETKGPRQRRTAAETSSGSGALRRDETPLGGGDERGSDAPLSEATFTKALQGLKQDICDTFDLRIDSLTLTLRSEITSVKAELNANMNSIHSLVETQGATIKELEASATSCSDDLSSLQSSVSVLTEEVKHLQAKCEDLEGRSRRNNIRLIGLAEGLELPSPREFISQLLRDLLGLEDVPLLDRAHRSSREKPKEGAPPRPIIIRVHYFHVKELILRRAGAAVPLLHQGRKIFIFPDFTSSVAKKTLTIWECQTSPTLVPWH</sequence>
<organism evidence="3 4">
    <name type="scientific">Menidia menidia</name>
    <name type="common">Atlantic silverside</name>
    <dbReference type="NCBI Taxonomy" id="238744"/>
    <lineage>
        <taxon>Eukaryota</taxon>
        <taxon>Metazoa</taxon>
        <taxon>Chordata</taxon>
        <taxon>Craniata</taxon>
        <taxon>Vertebrata</taxon>
        <taxon>Euteleostomi</taxon>
        <taxon>Actinopterygii</taxon>
        <taxon>Neopterygii</taxon>
        <taxon>Teleostei</taxon>
        <taxon>Neoteleostei</taxon>
        <taxon>Acanthomorphata</taxon>
        <taxon>Ovalentaria</taxon>
        <taxon>Atherinomorphae</taxon>
        <taxon>Atheriniformes</taxon>
        <taxon>Atherinopsidae</taxon>
        <taxon>Menidiinae</taxon>
        <taxon>Menidia</taxon>
    </lineage>
</organism>
<protein>
    <submittedName>
        <fullName evidence="3">(Atlantic silverside) hypothetical protein</fullName>
    </submittedName>
</protein>
<evidence type="ECO:0000313" key="3">
    <source>
        <dbReference type="EMBL" id="CAG5883790.1"/>
    </source>
</evidence>
<evidence type="ECO:0000256" key="2">
    <source>
        <dbReference type="SAM" id="MobiDB-lite"/>
    </source>
</evidence>
<dbReference type="OrthoDB" id="8861212at2759"/>
<keyword evidence="1" id="KW-0175">Coiled coil</keyword>
<evidence type="ECO:0000256" key="1">
    <source>
        <dbReference type="SAM" id="Coils"/>
    </source>
</evidence>
<reference evidence="3" key="1">
    <citation type="submission" date="2021-05" db="EMBL/GenBank/DDBJ databases">
        <authorList>
            <person name="Tigano A."/>
        </authorList>
    </citation>
    <scope>NUCLEOTIDE SEQUENCE</scope>
</reference>
<accession>A0A8S4AR80</accession>
<proteinExistence type="predicted"/>
<dbReference type="EMBL" id="CAJRST010005557">
    <property type="protein sequence ID" value="CAG5883790.1"/>
    <property type="molecule type" value="Genomic_DNA"/>
</dbReference>
<dbReference type="InterPro" id="IPR004244">
    <property type="entry name" value="Transposase_22"/>
</dbReference>
<name>A0A8S4AR80_9TELE</name>
<feature type="coiled-coil region" evidence="1">
    <location>
        <begin position="118"/>
        <end position="145"/>
    </location>
</feature>